<evidence type="ECO:0000313" key="2">
    <source>
        <dbReference type="EMBL" id="CAD1818074.1"/>
    </source>
</evidence>
<sequence>MRIVTWNISFDYLPLCSFAHACEGRSLQAGTPEIAIAIHIRRAGLGAEVDCRGTGSSLGAFGTGGGTGSRQGDREPPPTAPFLSSDSSSSTLPPLSFRPHLHHPRHLLPLVHRRFQLCARGLQLCGLQLCGLQLCGLQLRGRGLQLRGGHFQLRAPPPPAS</sequence>
<accession>A0A6V7NI14</accession>
<evidence type="ECO:0000256" key="1">
    <source>
        <dbReference type="SAM" id="MobiDB-lite"/>
    </source>
</evidence>
<reference evidence="2" key="1">
    <citation type="submission" date="2020-07" db="EMBL/GenBank/DDBJ databases">
        <authorList>
            <person name="Lin J."/>
        </authorList>
    </citation>
    <scope>NUCLEOTIDE SEQUENCE</scope>
</reference>
<gene>
    <name evidence="2" type="ORF">CB5_LOCUS1285</name>
</gene>
<proteinExistence type="predicted"/>
<feature type="region of interest" description="Disordered" evidence="1">
    <location>
        <begin position="60"/>
        <end position="96"/>
    </location>
</feature>
<feature type="compositionally biased region" description="Low complexity" evidence="1">
    <location>
        <begin position="81"/>
        <end position="96"/>
    </location>
</feature>
<protein>
    <submittedName>
        <fullName evidence="2">Uncharacterized protein</fullName>
    </submittedName>
</protein>
<dbReference type="EMBL" id="LR862138">
    <property type="protein sequence ID" value="CAD1818074.1"/>
    <property type="molecule type" value="Genomic_DNA"/>
</dbReference>
<dbReference type="AlphaFoldDB" id="A0A6V7NI14"/>
<name>A0A6V7NI14_ANACO</name>
<organism evidence="2">
    <name type="scientific">Ananas comosus var. bracteatus</name>
    <name type="common">red pineapple</name>
    <dbReference type="NCBI Taxonomy" id="296719"/>
    <lineage>
        <taxon>Eukaryota</taxon>
        <taxon>Viridiplantae</taxon>
        <taxon>Streptophyta</taxon>
        <taxon>Embryophyta</taxon>
        <taxon>Tracheophyta</taxon>
        <taxon>Spermatophyta</taxon>
        <taxon>Magnoliopsida</taxon>
        <taxon>Liliopsida</taxon>
        <taxon>Poales</taxon>
        <taxon>Bromeliaceae</taxon>
        <taxon>Bromelioideae</taxon>
        <taxon>Ananas</taxon>
    </lineage>
</organism>